<evidence type="ECO:0000313" key="1">
    <source>
        <dbReference type="EMBL" id="CAG8471094.1"/>
    </source>
</evidence>
<reference evidence="1" key="1">
    <citation type="submission" date="2021-06" db="EMBL/GenBank/DDBJ databases">
        <authorList>
            <person name="Kallberg Y."/>
            <person name="Tangrot J."/>
            <person name="Rosling A."/>
        </authorList>
    </citation>
    <scope>NUCLEOTIDE SEQUENCE</scope>
    <source>
        <strain evidence="1">IL203A</strain>
    </source>
</reference>
<dbReference type="Proteomes" id="UP000789702">
    <property type="component" value="Unassembled WGS sequence"/>
</dbReference>
<comment type="caution">
    <text evidence="1">The sequence shown here is derived from an EMBL/GenBank/DDBJ whole genome shotgun (WGS) entry which is preliminary data.</text>
</comment>
<name>A0ACA9KFR0_9GLOM</name>
<accession>A0ACA9KFR0</accession>
<gene>
    <name evidence="1" type="ORF">DHETER_LOCUS1716</name>
</gene>
<keyword evidence="2" id="KW-1185">Reference proteome</keyword>
<organism evidence="1 2">
    <name type="scientific">Dentiscutata heterogama</name>
    <dbReference type="NCBI Taxonomy" id="1316150"/>
    <lineage>
        <taxon>Eukaryota</taxon>
        <taxon>Fungi</taxon>
        <taxon>Fungi incertae sedis</taxon>
        <taxon>Mucoromycota</taxon>
        <taxon>Glomeromycotina</taxon>
        <taxon>Glomeromycetes</taxon>
        <taxon>Diversisporales</taxon>
        <taxon>Gigasporaceae</taxon>
        <taxon>Dentiscutata</taxon>
    </lineage>
</organism>
<protein>
    <submittedName>
        <fullName evidence="1">6457_t:CDS:1</fullName>
    </submittedName>
</protein>
<sequence>MQEIADFLGLDFDLFPVVSRFDRKLLNKYNLADDIDIEFEISKIKGEILTESDEFKLIKSTYPINTHGRVNNGLIKSYSIDRTTMIQWITNDNSSDIPESALPFERQELLNSTRRILGHKQEWDYN</sequence>
<dbReference type="EMBL" id="CAJVPU010001102">
    <property type="protein sequence ID" value="CAG8471094.1"/>
    <property type="molecule type" value="Genomic_DNA"/>
</dbReference>
<proteinExistence type="predicted"/>
<evidence type="ECO:0000313" key="2">
    <source>
        <dbReference type="Proteomes" id="UP000789702"/>
    </source>
</evidence>